<gene>
    <name evidence="1" type="ORF">SLEP1_g23720</name>
</gene>
<dbReference type="Proteomes" id="UP001054252">
    <property type="component" value="Unassembled WGS sequence"/>
</dbReference>
<evidence type="ECO:0000313" key="2">
    <source>
        <dbReference type="Proteomes" id="UP001054252"/>
    </source>
</evidence>
<sequence>MRRSKQTKFVRTFPLQSSQTKSFTLSVQPKCQIQVQSSGLGALEILVC</sequence>
<comment type="caution">
    <text evidence="1">The sequence shown here is derived from an EMBL/GenBank/DDBJ whole genome shotgun (WGS) entry which is preliminary data.</text>
</comment>
<dbReference type="AlphaFoldDB" id="A0AAV5JMG3"/>
<dbReference type="EMBL" id="BPVZ01000036">
    <property type="protein sequence ID" value="GKV12599.1"/>
    <property type="molecule type" value="Genomic_DNA"/>
</dbReference>
<accession>A0AAV5JMG3</accession>
<organism evidence="1 2">
    <name type="scientific">Rubroshorea leprosula</name>
    <dbReference type="NCBI Taxonomy" id="152421"/>
    <lineage>
        <taxon>Eukaryota</taxon>
        <taxon>Viridiplantae</taxon>
        <taxon>Streptophyta</taxon>
        <taxon>Embryophyta</taxon>
        <taxon>Tracheophyta</taxon>
        <taxon>Spermatophyta</taxon>
        <taxon>Magnoliopsida</taxon>
        <taxon>eudicotyledons</taxon>
        <taxon>Gunneridae</taxon>
        <taxon>Pentapetalae</taxon>
        <taxon>rosids</taxon>
        <taxon>malvids</taxon>
        <taxon>Malvales</taxon>
        <taxon>Dipterocarpaceae</taxon>
        <taxon>Rubroshorea</taxon>
    </lineage>
</organism>
<keyword evidence="2" id="KW-1185">Reference proteome</keyword>
<evidence type="ECO:0000313" key="1">
    <source>
        <dbReference type="EMBL" id="GKV12599.1"/>
    </source>
</evidence>
<proteinExistence type="predicted"/>
<protein>
    <submittedName>
        <fullName evidence="1">Uncharacterized protein</fullName>
    </submittedName>
</protein>
<name>A0AAV5JMG3_9ROSI</name>
<reference evidence="1 2" key="1">
    <citation type="journal article" date="2021" name="Commun. Biol.">
        <title>The genome of Shorea leprosula (Dipterocarpaceae) highlights the ecological relevance of drought in aseasonal tropical rainforests.</title>
        <authorList>
            <person name="Ng K.K.S."/>
            <person name="Kobayashi M.J."/>
            <person name="Fawcett J.A."/>
            <person name="Hatakeyama M."/>
            <person name="Paape T."/>
            <person name="Ng C.H."/>
            <person name="Ang C.C."/>
            <person name="Tnah L.H."/>
            <person name="Lee C.T."/>
            <person name="Nishiyama T."/>
            <person name="Sese J."/>
            <person name="O'Brien M.J."/>
            <person name="Copetti D."/>
            <person name="Mohd Noor M.I."/>
            <person name="Ong R.C."/>
            <person name="Putra M."/>
            <person name="Sireger I.Z."/>
            <person name="Indrioko S."/>
            <person name="Kosugi Y."/>
            <person name="Izuno A."/>
            <person name="Isagi Y."/>
            <person name="Lee S.L."/>
            <person name="Shimizu K.K."/>
        </authorList>
    </citation>
    <scope>NUCLEOTIDE SEQUENCE [LARGE SCALE GENOMIC DNA]</scope>
    <source>
        <strain evidence="1">214</strain>
    </source>
</reference>